<dbReference type="InterPro" id="IPR000743">
    <property type="entry name" value="Glyco_hydro_28"/>
</dbReference>
<accession>A0A194XPG9</accession>
<evidence type="ECO:0000256" key="5">
    <source>
        <dbReference type="ARBA" id="ARBA00022801"/>
    </source>
</evidence>
<dbReference type="OrthoDB" id="187139at2759"/>
<dbReference type="RefSeq" id="XP_018075987.1">
    <property type="nucleotide sequence ID" value="XM_018217387.1"/>
</dbReference>
<dbReference type="PANTHER" id="PTHR31736:SF8">
    <property type="entry name" value="PUTATIVE (AFU_ORTHOLOGUE AFUA_7G06410)-RELATED"/>
    <property type="match status" value="1"/>
</dbReference>
<dbReference type="GO" id="GO:0071555">
    <property type="term" value="P:cell wall organization"/>
    <property type="evidence" value="ECO:0007669"/>
    <property type="project" value="UniProtKB-KW"/>
</dbReference>
<dbReference type="KEGG" id="psco:LY89DRAFT_704508"/>
<dbReference type="GeneID" id="28827113"/>
<evidence type="ECO:0000313" key="11">
    <source>
        <dbReference type="Proteomes" id="UP000070700"/>
    </source>
</evidence>
<evidence type="ECO:0000256" key="2">
    <source>
        <dbReference type="ARBA" id="ARBA00008834"/>
    </source>
</evidence>
<dbReference type="AlphaFoldDB" id="A0A194XPG9"/>
<comment type="similarity">
    <text evidence="2 9">Belongs to the glycosyl hydrolase 28 family.</text>
</comment>
<sequence length="449" mass="49093">MLDPRLHSIWIKFFRGSAGISTGRISCPGKLRGIEYRASLIKTCLFQSIVILWRELGAICGADNPRATCIARPQPNSTDDTPVILDAFKQCGQGGNIIFPNKTYHINTVMNTIGLKDCQIDLYGTMLWGTNITYWLANSLPLGYQNQSSAWFLGGTNLTFRGHGHGTLDGNGQTWYDFVNGVSNYPGRPHALTIWNTTDSVLSGLRFVQSQMWTMTIIHSQHVLLEDIYVNSTSHTHSPARNTDGADTMFSSHITFSRWTVANGDDSISLKANSTDISIKDSVFYKGLGVAIGSIGQYKDVFELIENVYVGNVTCVDTAYAAYVKTWTGEQAGYPPNGGGGGLGYARNVTFTNFHMRNSTKKGVFYITQCTTFSGVAGDCNSSLFNVRDVRFENATGLVGTDYVADLQCSAASPGEGIEIKGVDLRDEDDEVVGMYECENVVDTVGFSC</sequence>
<dbReference type="Gene3D" id="2.160.20.10">
    <property type="entry name" value="Single-stranded right-handed beta-helix, Pectin lyase-like"/>
    <property type="match status" value="1"/>
</dbReference>
<dbReference type="Proteomes" id="UP000070700">
    <property type="component" value="Unassembled WGS sequence"/>
</dbReference>
<evidence type="ECO:0000256" key="3">
    <source>
        <dbReference type="ARBA" id="ARBA00022525"/>
    </source>
</evidence>
<evidence type="ECO:0000256" key="7">
    <source>
        <dbReference type="ARBA" id="ARBA00023295"/>
    </source>
</evidence>
<evidence type="ECO:0000256" key="1">
    <source>
        <dbReference type="ARBA" id="ARBA00004613"/>
    </source>
</evidence>
<evidence type="ECO:0000256" key="6">
    <source>
        <dbReference type="ARBA" id="ARBA00023180"/>
    </source>
</evidence>
<keyword evidence="4" id="KW-0732">Signal</keyword>
<dbReference type="GO" id="GO:0004650">
    <property type="term" value="F:polygalacturonase activity"/>
    <property type="evidence" value="ECO:0007669"/>
    <property type="project" value="InterPro"/>
</dbReference>
<dbReference type="GO" id="GO:0005975">
    <property type="term" value="P:carbohydrate metabolic process"/>
    <property type="evidence" value="ECO:0007669"/>
    <property type="project" value="InterPro"/>
</dbReference>
<gene>
    <name evidence="10" type="ORF">LY89DRAFT_704508</name>
</gene>
<proteinExistence type="inferred from homology"/>
<evidence type="ECO:0000256" key="4">
    <source>
        <dbReference type="ARBA" id="ARBA00022729"/>
    </source>
</evidence>
<keyword evidence="3" id="KW-0964">Secreted</keyword>
<dbReference type="Pfam" id="PF00295">
    <property type="entry name" value="Glyco_hydro_28"/>
    <property type="match status" value="1"/>
</dbReference>
<protein>
    <submittedName>
        <fullName evidence="10">Glycoside hydrolase family 28 protein</fullName>
    </submittedName>
</protein>
<comment type="subcellular location">
    <subcellularLocation>
        <location evidence="1">Secreted</location>
    </subcellularLocation>
</comment>
<reference evidence="10 11" key="1">
    <citation type="submission" date="2015-10" db="EMBL/GenBank/DDBJ databases">
        <title>Full genome of DAOMC 229536 Phialocephala scopiformis, a fungal endophyte of spruce producing the potent anti-insectan compound rugulosin.</title>
        <authorList>
            <consortium name="DOE Joint Genome Institute"/>
            <person name="Walker A.K."/>
            <person name="Frasz S.L."/>
            <person name="Seifert K.A."/>
            <person name="Miller J.D."/>
            <person name="Mondo S.J."/>
            <person name="Labutti K."/>
            <person name="Lipzen A."/>
            <person name="Dockter R."/>
            <person name="Kennedy M."/>
            <person name="Grigoriev I.V."/>
            <person name="Spatafora J.W."/>
        </authorList>
    </citation>
    <scope>NUCLEOTIDE SEQUENCE [LARGE SCALE GENOMIC DNA]</scope>
    <source>
        <strain evidence="10 11">CBS 120377</strain>
    </source>
</reference>
<evidence type="ECO:0000313" key="10">
    <source>
        <dbReference type="EMBL" id="KUJ21632.1"/>
    </source>
</evidence>
<evidence type="ECO:0000256" key="9">
    <source>
        <dbReference type="RuleBase" id="RU361169"/>
    </source>
</evidence>
<dbReference type="EMBL" id="KQ947407">
    <property type="protein sequence ID" value="KUJ21632.1"/>
    <property type="molecule type" value="Genomic_DNA"/>
</dbReference>
<name>A0A194XPG9_MOLSC</name>
<dbReference type="InterPro" id="IPR011050">
    <property type="entry name" value="Pectin_lyase_fold/virulence"/>
</dbReference>
<dbReference type="InParanoid" id="A0A194XPG9"/>
<organism evidence="10 11">
    <name type="scientific">Mollisia scopiformis</name>
    <name type="common">Conifer needle endophyte fungus</name>
    <name type="synonym">Phialocephala scopiformis</name>
    <dbReference type="NCBI Taxonomy" id="149040"/>
    <lineage>
        <taxon>Eukaryota</taxon>
        <taxon>Fungi</taxon>
        <taxon>Dikarya</taxon>
        <taxon>Ascomycota</taxon>
        <taxon>Pezizomycotina</taxon>
        <taxon>Leotiomycetes</taxon>
        <taxon>Helotiales</taxon>
        <taxon>Mollisiaceae</taxon>
        <taxon>Mollisia</taxon>
    </lineage>
</organism>
<keyword evidence="5 9" id="KW-0378">Hydrolase</keyword>
<evidence type="ECO:0000256" key="8">
    <source>
        <dbReference type="ARBA" id="ARBA00023316"/>
    </source>
</evidence>
<dbReference type="PANTHER" id="PTHR31736">
    <property type="match status" value="1"/>
</dbReference>
<dbReference type="STRING" id="149040.A0A194XPG9"/>
<keyword evidence="6" id="KW-0325">Glycoprotein</keyword>
<dbReference type="InterPro" id="IPR012334">
    <property type="entry name" value="Pectin_lyas_fold"/>
</dbReference>
<dbReference type="SUPFAM" id="SSF51126">
    <property type="entry name" value="Pectin lyase-like"/>
    <property type="match status" value="1"/>
</dbReference>
<keyword evidence="7 9" id="KW-0326">Glycosidase</keyword>
<dbReference type="GO" id="GO:0005576">
    <property type="term" value="C:extracellular region"/>
    <property type="evidence" value="ECO:0007669"/>
    <property type="project" value="UniProtKB-SubCell"/>
</dbReference>
<keyword evidence="8" id="KW-0961">Cell wall biogenesis/degradation</keyword>
<keyword evidence="11" id="KW-1185">Reference proteome</keyword>